<proteinExistence type="inferred from homology"/>
<keyword evidence="6 12" id="KW-0479">Metal-binding</keyword>
<comment type="cofactor">
    <cofactor evidence="12">
        <name>Zn(2+)</name>
        <dbReference type="ChEBI" id="CHEBI:29105"/>
    </cofactor>
    <text evidence="12">Binds 1 zinc ion per subunit.</text>
</comment>
<dbReference type="AlphaFoldDB" id="A0A1F4VIG4"/>
<dbReference type="GO" id="GO:0006423">
    <property type="term" value="P:cysteinyl-tRNA aminoacylation"/>
    <property type="evidence" value="ECO:0007669"/>
    <property type="project" value="UniProtKB-UniRule"/>
</dbReference>
<name>A0A1F4VIG4_UNCKA</name>
<evidence type="ECO:0000256" key="2">
    <source>
        <dbReference type="ARBA" id="ARBA00005594"/>
    </source>
</evidence>
<comment type="catalytic activity">
    <reaction evidence="12">
        <text>tRNA(Cys) + L-cysteine + ATP = L-cysteinyl-tRNA(Cys) + AMP + diphosphate</text>
        <dbReference type="Rhea" id="RHEA:17773"/>
        <dbReference type="Rhea" id="RHEA-COMP:9661"/>
        <dbReference type="Rhea" id="RHEA-COMP:9679"/>
        <dbReference type="ChEBI" id="CHEBI:30616"/>
        <dbReference type="ChEBI" id="CHEBI:33019"/>
        <dbReference type="ChEBI" id="CHEBI:35235"/>
        <dbReference type="ChEBI" id="CHEBI:78442"/>
        <dbReference type="ChEBI" id="CHEBI:78517"/>
        <dbReference type="ChEBI" id="CHEBI:456215"/>
        <dbReference type="EC" id="6.1.1.16"/>
    </reaction>
</comment>
<evidence type="ECO:0000256" key="12">
    <source>
        <dbReference type="HAMAP-Rule" id="MF_00041"/>
    </source>
</evidence>
<evidence type="ECO:0000259" key="13">
    <source>
        <dbReference type="Pfam" id="PF01406"/>
    </source>
</evidence>
<comment type="subcellular location">
    <subcellularLocation>
        <location evidence="1 12">Cytoplasm</location>
    </subcellularLocation>
</comment>
<dbReference type="Pfam" id="PF09190">
    <property type="entry name" value="DALR_2"/>
    <property type="match status" value="1"/>
</dbReference>
<dbReference type="HAMAP" id="MF_00041">
    <property type="entry name" value="Cys_tRNA_synth"/>
    <property type="match status" value="1"/>
</dbReference>
<dbReference type="GO" id="GO:0008270">
    <property type="term" value="F:zinc ion binding"/>
    <property type="evidence" value="ECO:0007669"/>
    <property type="project" value="UniProtKB-UniRule"/>
</dbReference>
<evidence type="ECO:0000313" key="15">
    <source>
        <dbReference type="EMBL" id="OGC56934.1"/>
    </source>
</evidence>
<evidence type="ECO:0000256" key="11">
    <source>
        <dbReference type="ARBA" id="ARBA00023146"/>
    </source>
</evidence>
<dbReference type="InterPro" id="IPR015803">
    <property type="entry name" value="Cys-tRNA-ligase"/>
</dbReference>
<keyword evidence="9 12" id="KW-0067">ATP-binding</keyword>
<evidence type="ECO:0000256" key="8">
    <source>
        <dbReference type="ARBA" id="ARBA00022833"/>
    </source>
</evidence>
<evidence type="ECO:0000256" key="3">
    <source>
        <dbReference type="ARBA" id="ARBA00011245"/>
    </source>
</evidence>
<feature type="domain" description="Cysteinyl-tRNA synthetase class Ia DALR" evidence="14">
    <location>
        <begin position="359"/>
        <end position="382"/>
    </location>
</feature>
<dbReference type="InterPro" id="IPR032678">
    <property type="entry name" value="tRNA-synt_1_cat_dom"/>
</dbReference>
<gene>
    <name evidence="12" type="primary">cysS</name>
    <name evidence="15" type="ORF">A3H26_01385</name>
</gene>
<dbReference type="GO" id="GO:0005829">
    <property type="term" value="C:cytosol"/>
    <property type="evidence" value="ECO:0007669"/>
    <property type="project" value="TreeGrafter"/>
</dbReference>
<dbReference type="InterPro" id="IPR015273">
    <property type="entry name" value="Cys-tRNA-synt_Ia_DALR"/>
</dbReference>
<evidence type="ECO:0000313" key="16">
    <source>
        <dbReference type="Proteomes" id="UP000177763"/>
    </source>
</evidence>
<comment type="caution">
    <text evidence="15">The sequence shown here is derived from an EMBL/GenBank/DDBJ whole genome shotgun (WGS) entry which is preliminary data.</text>
</comment>
<dbReference type="InterPro" id="IPR024909">
    <property type="entry name" value="Cys-tRNA/MSH_ligase"/>
</dbReference>
<dbReference type="Pfam" id="PF01406">
    <property type="entry name" value="tRNA-synt_1e"/>
    <property type="match status" value="1"/>
</dbReference>
<comment type="caution">
    <text evidence="12">Lacks conserved residue(s) required for the propagation of feature annotation.</text>
</comment>
<dbReference type="GO" id="GO:0005524">
    <property type="term" value="F:ATP binding"/>
    <property type="evidence" value="ECO:0007669"/>
    <property type="project" value="UniProtKB-UniRule"/>
</dbReference>
<feature type="binding site" evidence="12">
    <location>
        <position position="251"/>
    </location>
    <ligand>
        <name>Zn(2+)</name>
        <dbReference type="ChEBI" id="CHEBI:29105"/>
    </ligand>
</feature>
<keyword evidence="8 12" id="KW-0862">Zinc</keyword>
<evidence type="ECO:0000256" key="4">
    <source>
        <dbReference type="ARBA" id="ARBA00022490"/>
    </source>
</evidence>
<evidence type="ECO:0000259" key="14">
    <source>
        <dbReference type="Pfam" id="PF09190"/>
    </source>
</evidence>
<dbReference type="PRINTS" id="PR00983">
    <property type="entry name" value="TRNASYNTHCYS"/>
</dbReference>
<evidence type="ECO:0000256" key="7">
    <source>
        <dbReference type="ARBA" id="ARBA00022741"/>
    </source>
</evidence>
<sequence>MALQLYNSLTRKVEDFIPINPNLVTMYVCGPTVYDFVSIGNFRTYTTGDLLFRVLSENGYKVKYIMNLTDVGHLTGDNLGDADSGEDRIEMSAEKEGKSSRDIANFYIQDFIKNYERLGLKKPDKFTKATDYIKDQIELIKMLERKGFTYKITDGLYFDTSTYKDYGKLSGMKENESGDGARIEPNLEKKNPLDFALWKFSPKDKMRWQEWDSPWGRGFPGWHIECSAMILTELGENIDIHAGGEDLRMIHHQNEIAQSECATGKKFASYWVHTAFLQVDGGRMGRSIGNAYTLPDIEAKGFTPAALRYFYMGAHYRKKLNFTWEALQNAQNAVKKLYDLVGTYEESKDAVLAIDFLDKFNEALNDDINMPEALAVVWELVKSEVAESSKITTLLKFDEVLGLGIENYVGFEIPVEIENLARVRTQYRKSGIWDKADLIRREIESKGYLVEDVADGFRIKRKV</sequence>
<feature type="binding site" evidence="12">
    <location>
        <position position="226"/>
    </location>
    <ligand>
        <name>Zn(2+)</name>
        <dbReference type="ChEBI" id="CHEBI:29105"/>
    </ligand>
</feature>
<feature type="domain" description="tRNA synthetases class I catalytic" evidence="13">
    <location>
        <begin position="18"/>
        <end position="331"/>
    </location>
</feature>
<comment type="similarity">
    <text evidence="2 12">Belongs to the class-I aminoacyl-tRNA synthetase family.</text>
</comment>
<dbReference type="GO" id="GO:0004817">
    <property type="term" value="F:cysteine-tRNA ligase activity"/>
    <property type="evidence" value="ECO:0007669"/>
    <property type="project" value="UniProtKB-UniRule"/>
</dbReference>
<dbReference type="PANTHER" id="PTHR10890">
    <property type="entry name" value="CYSTEINYL-TRNA SYNTHETASE"/>
    <property type="match status" value="1"/>
</dbReference>
<evidence type="ECO:0000256" key="10">
    <source>
        <dbReference type="ARBA" id="ARBA00022917"/>
    </source>
</evidence>
<dbReference type="InterPro" id="IPR014729">
    <property type="entry name" value="Rossmann-like_a/b/a_fold"/>
</dbReference>
<keyword evidence="7 12" id="KW-0547">Nucleotide-binding</keyword>
<dbReference type="Gene3D" id="1.20.120.1910">
    <property type="entry name" value="Cysteine-tRNA ligase, C-terminal anti-codon recognition domain"/>
    <property type="match status" value="1"/>
</dbReference>
<evidence type="ECO:0000256" key="9">
    <source>
        <dbReference type="ARBA" id="ARBA00022840"/>
    </source>
</evidence>
<dbReference type="PANTHER" id="PTHR10890:SF3">
    <property type="entry name" value="CYSTEINE--TRNA LIGASE, CYTOPLASMIC"/>
    <property type="match status" value="1"/>
</dbReference>
<keyword evidence="5 12" id="KW-0436">Ligase</keyword>
<dbReference type="SUPFAM" id="SSF47323">
    <property type="entry name" value="Anticodon-binding domain of a subclass of class I aminoacyl-tRNA synthetases"/>
    <property type="match status" value="1"/>
</dbReference>
<dbReference type="EC" id="6.1.1.16" evidence="12"/>
<dbReference type="Proteomes" id="UP000177763">
    <property type="component" value="Unassembled WGS sequence"/>
</dbReference>
<reference evidence="15 16" key="1">
    <citation type="journal article" date="2016" name="Nat. Commun.">
        <title>Thousands of microbial genomes shed light on interconnected biogeochemical processes in an aquifer system.</title>
        <authorList>
            <person name="Anantharaman K."/>
            <person name="Brown C.T."/>
            <person name="Hug L.A."/>
            <person name="Sharon I."/>
            <person name="Castelle C.J."/>
            <person name="Probst A.J."/>
            <person name="Thomas B.C."/>
            <person name="Singh A."/>
            <person name="Wilkins M.J."/>
            <person name="Karaoz U."/>
            <person name="Brodie E.L."/>
            <person name="Williams K.H."/>
            <person name="Hubbard S.S."/>
            <person name="Banfield J.F."/>
        </authorList>
    </citation>
    <scope>NUCLEOTIDE SEQUENCE [LARGE SCALE GENOMIC DNA]</scope>
</reference>
<dbReference type="NCBIfam" id="TIGR00435">
    <property type="entry name" value="cysS"/>
    <property type="match status" value="1"/>
</dbReference>
<keyword evidence="4 12" id="KW-0963">Cytoplasm</keyword>
<dbReference type="CDD" id="cd00672">
    <property type="entry name" value="CysRS_core"/>
    <property type="match status" value="1"/>
</dbReference>
<evidence type="ECO:0000256" key="5">
    <source>
        <dbReference type="ARBA" id="ARBA00022598"/>
    </source>
</evidence>
<accession>A0A1F4VIG4</accession>
<evidence type="ECO:0000256" key="1">
    <source>
        <dbReference type="ARBA" id="ARBA00004496"/>
    </source>
</evidence>
<feature type="binding site" evidence="12">
    <location>
        <position position="29"/>
    </location>
    <ligand>
        <name>Zn(2+)</name>
        <dbReference type="ChEBI" id="CHEBI:29105"/>
    </ligand>
</feature>
<dbReference type="InterPro" id="IPR009080">
    <property type="entry name" value="tRNAsynth_Ia_anticodon-bd"/>
</dbReference>
<keyword evidence="11 12" id="KW-0030">Aminoacyl-tRNA synthetase</keyword>
<dbReference type="EMBL" id="MEVN01000026">
    <property type="protein sequence ID" value="OGC56934.1"/>
    <property type="molecule type" value="Genomic_DNA"/>
</dbReference>
<comment type="subunit">
    <text evidence="3 12">Monomer.</text>
</comment>
<keyword evidence="10 12" id="KW-0648">Protein biosynthesis</keyword>
<protein>
    <recommendedName>
        <fullName evidence="12">Cysteine--tRNA ligase</fullName>
        <ecNumber evidence="12">6.1.1.16</ecNumber>
    </recommendedName>
    <alternativeName>
        <fullName evidence="12">Cysteinyl-tRNA synthetase</fullName>
        <shortName evidence="12">CysRS</shortName>
    </alternativeName>
</protein>
<dbReference type="STRING" id="1802630.A3H26_01385"/>
<feature type="binding site" evidence="12">
    <location>
        <position position="255"/>
    </location>
    <ligand>
        <name>Zn(2+)</name>
        <dbReference type="ChEBI" id="CHEBI:29105"/>
    </ligand>
</feature>
<evidence type="ECO:0000256" key="6">
    <source>
        <dbReference type="ARBA" id="ARBA00022723"/>
    </source>
</evidence>
<dbReference type="Gene3D" id="3.40.50.620">
    <property type="entry name" value="HUPs"/>
    <property type="match status" value="1"/>
</dbReference>
<dbReference type="SUPFAM" id="SSF52374">
    <property type="entry name" value="Nucleotidylyl transferase"/>
    <property type="match status" value="1"/>
</dbReference>
<organism evidence="15 16">
    <name type="scientific">candidate division WWE3 bacterium RIFCSPLOWO2_12_FULL_36_10</name>
    <dbReference type="NCBI Taxonomy" id="1802630"/>
    <lineage>
        <taxon>Bacteria</taxon>
        <taxon>Katanobacteria</taxon>
    </lineage>
</organism>